<name>A0A8T0II96_CERPU</name>
<proteinExistence type="inferred from homology"/>
<evidence type="ECO:0000256" key="7">
    <source>
        <dbReference type="SAM" id="MobiDB-lite"/>
    </source>
</evidence>
<feature type="compositionally biased region" description="Basic and acidic residues" evidence="7">
    <location>
        <begin position="637"/>
        <end position="651"/>
    </location>
</feature>
<dbReference type="AlphaFoldDB" id="A0A8T0II96"/>
<dbReference type="Pfam" id="PF22600">
    <property type="entry name" value="MTPAP-like_central"/>
    <property type="match status" value="1"/>
</dbReference>
<dbReference type="GO" id="GO:0031499">
    <property type="term" value="C:TRAMP complex"/>
    <property type="evidence" value="ECO:0007669"/>
    <property type="project" value="TreeGrafter"/>
</dbReference>
<feature type="compositionally biased region" description="Basic and acidic residues" evidence="7">
    <location>
        <begin position="746"/>
        <end position="755"/>
    </location>
</feature>
<comment type="cofactor">
    <cofactor evidence="1">
        <name>Mn(2+)</name>
        <dbReference type="ChEBI" id="CHEBI:29035"/>
    </cofactor>
</comment>
<evidence type="ECO:0000256" key="1">
    <source>
        <dbReference type="ARBA" id="ARBA00001936"/>
    </source>
</evidence>
<organism evidence="10 11">
    <name type="scientific">Ceratodon purpureus</name>
    <name type="common">Fire moss</name>
    <name type="synonym">Dicranum purpureum</name>
    <dbReference type="NCBI Taxonomy" id="3225"/>
    <lineage>
        <taxon>Eukaryota</taxon>
        <taxon>Viridiplantae</taxon>
        <taxon>Streptophyta</taxon>
        <taxon>Embryophyta</taxon>
        <taxon>Bryophyta</taxon>
        <taxon>Bryophytina</taxon>
        <taxon>Bryopsida</taxon>
        <taxon>Dicranidae</taxon>
        <taxon>Pseudoditrichales</taxon>
        <taxon>Ditrichaceae</taxon>
        <taxon>Ceratodon</taxon>
    </lineage>
</organism>
<evidence type="ECO:0000259" key="9">
    <source>
        <dbReference type="Pfam" id="PF22600"/>
    </source>
</evidence>
<keyword evidence="5" id="KW-0479">Metal-binding</keyword>
<evidence type="ECO:0000256" key="6">
    <source>
        <dbReference type="ARBA" id="ARBA00022842"/>
    </source>
</evidence>
<dbReference type="CDD" id="cd05402">
    <property type="entry name" value="NT_PAP_TUTase"/>
    <property type="match status" value="1"/>
</dbReference>
<dbReference type="InterPro" id="IPR002058">
    <property type="entry name" value="PAP_assoc"/>
</dbReference>
<feature type="domain" description="Poly(A) RNA polymerase mitochondrial-like central palm" evidence="9">
    <location>
        <begin position="200"/>
        <end position="328"/>
    </location>
</feature>
<evidence type="ECO:0000256" key="2">
    <source>
        <dbReference type="ARBA" id="ARBA00008593"/>
    </source>
</evidence>
<keyword evidence="6" id="KW-0460">Magnesium</keyword>
<dbReference type="GO" id="GO:0046872">
    <property type="term" value="F:metal ion binding"/>
    <property type="evidence" value="ECO:0007669"/>
    <property type="project" value="UniProtKB-KW"/>
</dbReference>
<reference evidence="10" key="1">
    <citation type="submission" date="2020-06" db="EMBL/GenBank/DDBJ databases">
        <title>WGS assembly of Ceratodon purpureus strain R40.</title>
        <authorList>
            <person name="Carey S.B."/>
            <person name="Jenkins J."/>
            <person name="Shu S."/>
            <person name="Lovell J.T."/>
            <person name="Sreedasyam A."/>
            <person name="Maumus F."/>
            <person name="Tiley G.P."/>
            <person name="Fernandez-Pozo N."/>
            <person name="Barry K."/>
            <person name="Chen C."/>
            <person name="Wang M."/>
            <person name="Lipzen A."/>
            <person name="Daum C."/>
            <person name="Saski C.A."/>
            <person name="Payton A.C."/>
            <person name="Mcbreen J.C."/>
            <person name="Conrad R.E."/>
            <person name="Kollar L.M."/>
            <person name="Olsson S."/>
            <person name="Huttunen S."/>
            <person name="Landis J.B."/>
            <person name="Wickett N.J."/>
            <person name="Johnson M.G."/>
            <person name="Rensing S.A."/>
            <person name="Grimwood J."/>
            <person name="Schmutz J."/>
            <person name="Mcdaniel S.F."/>
        </authorList>
    </citation>
    <scope>NUCLEOTIDE SEQUENCE</scope>
    <source>
        <strain evidence="10">R40</strain>
    </source>
</reference>
<dbReference type="PANTHER" id="PTHR23092:SF15">
    <property type="entry name" value="INACTIVE NON-CANONICAL POLY(A) RNA POLYMERASE PROTEIN TRF4-2-RELATED"/>
    <property type="match status" value="1"/>
</dbReference>
<dbReference type="PANTHER" id="PTHR23092">
    <property type="entry name" value="POLY(A) RNA POLYMERASE"/>
    <property type="match status" value="1"/>
</dbReference>
<feature type="compositionally biased region" description="Basic and acidic residues" evidence="7">
    <location>
        <begin position="680"/>
        <end position="712"/>
    </location>
</feature>
<dbReference type="GO" id="GO:0005730">
    <property type="term" value="C:nucleolus"/>
    <property type="evidence" value="ECO:0007669"/>
    <property type="project" value="TreeGrafter"/>
</dbReference>
<evidence type="ECO:0000313" key="11">
    <source>
        <dbReference type="Proteomes" id="UP000822688"/>
    </source>
</evidence>
<comment type="similarity">
    <text evidence="2">Belongs to the DNA polymerase type-B-like family.</text>
</comment>
<sequence>MATGGEGVFLYNTLTPLGDESVGHGEDEYISLDGSFLPLESAGSPVAEQATSTVTVERQEAKFSRNAYQKTSGSTEGRSLQSLIDAESDLLAEASTPEFKGRPVPSGSAGLGVLSTVNAFSVSRTSIQSAGSAQVEQDVEESEFISLDVGDDNIESVVQETVSIKEKRAEVPEDYNTTPKEVPPWARGRDAWIQSPLLQLHQEIVDFCEFVAPTEEEQYMRDTAVERVSAVVKSIWPSCQVKVFGSFATGLYLPTSDVDVVVLNSGCQALQDGLKALAKALTRGHVGKSIQVIGKARVPIIKFVETTSNIPFDISFDVANGPEAADFIKTAMSVIPPLRPLCLVLKIFLQQRELNEVYQGGIGSYALLVMLLTHLQMHPSKRRASNRGQGPPLETNLGILLVDFLDLYGRTLNMKDVGVSCRGGGRFFPKRDRGFNDHKRPFLLCVEDPQSPDNDIGKNSYAIQKVRSAFMMAHRLLTNLTGDNEVGLLSRIVRMDAKLVGRKVPVLPPKSQSVPAKRPHPVTFAGYYHEPNPDAGEDKYVVGDGTFSNSESDDALGFKTSDRRRRGRWQDYEEEDFPRGESADGYLAKKAKRVKRYKEGVHDKDPYTTPQFAYDRYNDGSSTPQETGGEYSRKRHRGEDHQSSRGKDTPKNKKSTLNATESSGPEEGEVRLSRRARKREKIEKAERDAREKLEREGNNLSDEVRNGEETVKAAKSVGRGNGHNQHTQWNEDDVESSRSSKKHSRFKELAGRRGNDSNGGSRVEASESTRRIVVTKPAHKKIKYV</sequence>
<keyword evidence="11" id="KW-1185">Reference proteome</keyword>
<evidence type="ECO:0000259" key="8">
    <source>
        <dbReference type="Pfam" id="PF03828"/>
    </source>
</evidence>
<dbReference type="SUPFAM" id="SSF81301">
    <property type="entry name" value="Nucleotidyltransferase"/>
    <property type="match status" value="1"/>
</dbReference>
<dbReference type="Gene3D" id="1.10.1410.10">
    <property type="match status" value="1"/>
</dbReference>
<evidence type="ECO:0000256" key="5">
    <source>
        <dbReference type="ARBA" id="ARBA00022723"/>
    </source>
</evidence>
<dbReference type="Gene3D" id="3.30.460.10">
    <property type="entry name" value="Beta Polymerase, domain 2"/>
    <property type="match status" value="1"/>
</dbReference>
<gene>
    <name evidence="10" type="ORF">KC19_3G040500</name>
</gene>
<feature type="region of interest" description="Disordered" evidence="7">
    <location>
        <begin position="530"/>
        <end position="565"/>
    </location>
</feature>
<accession>A0A8T0II96</accession>
<feature type="region of interest" description="Disordered" evidence="7">
    <location>
        <begin position="601"/>
        <end position="785"/>
    </location>
</feature>
<dbReference type="InterPro" id="IPR054708">
    <property type="entry name" value="MTPAP-like_central"/>
</dbReference>
<dbReference type="InterPro" id="IPR045862">
    <property type="entry name" value="Trf4-like"/>
</dbReference>
<dbReference type="EMBL" id="CM026423">
    <property type="protein sequence ID" value="KAG0582183.1"/>
    <property type="molecule type" value="Genomic_DNA"/>
</dbReference>
<dbReference type="Proteomes" id="UP000822688">
    <property type="component" value="Chromosome 3"/>
</dbReference>
<dbReference type="InterPro" id="IPR043519">
    <property type="entry name" value="NT_sf"/>
</dbReference>
<dbReference type="GO" id="GO:1990817">
    <property type="term" value="F:poly(A) RNA polymerase activity"/>
    <property type="evidence" value="ECO:0007669"/>
    <property type="project" value="UniProtKB-EC"/>
</dbReference>
<keyword evidence="4" id="KW-0808">Transferase</keyword>
<dbReference type="SUPFAM" id="SSF81631">
    <property type="entry name" value="PAP/OAS1 substrate-binding domain"/>
    <property type="match status" value="1"/>
</dbReference>
<dbReference type="EC" id="2.7.7.19" evidence="3"/>
<evidence type="ECO:0000313" key="10">
    <source>
        <dbReference type="EMBL" id="KAG0582183.1"/>
    </source>
</evidence>
<feature type="domain" description="PAP-associated" evidence="8">
    <location>
        <begin position="396"/>
        <end position="454"/>
    </location>
</feature>
<evidence type="ECO:0000256" key="3">
    <source>
        <dbReference type="ARBA" id="ARBA00012388"/>
    </source>
</evidence>
<dbReference type="GO" id="GO:0003729">
    <property type="term" value="F:mRNA binding"/>
    <property type="evidence" value="ECO:0007669"/>
    <property type="project" value="TreeGrafter"/>
</dbReference>
<dbReference type="FunFam" id="3.30.460.10:FF:000006">
    <property type="entry name" value="non-canonical poly(A) RNA polymerase PAPD5"/>
    <property type="match status" value="1"/>
</dbReference>
<dbReference type="Pfam" id="PF03828">
    <property type="entry name" value="PAP_assoc"/>
    <property type="match status" value="1"/>
</dbReference>
<protein>
    <recommendedName>
        <fullName evidence="3">polynucleotide adenylyltransferase</fullName>
        <ecNumber evidence="3">2.7.7.19</ecNumber>
    </recommendedName>
</protein>
<comment type="caution">
    <text evidence="10">The sequence shown here is derived from an EMBL/GenBank/DDBJ whole genome shotgun (WGS) entry which is preliminary data.</text>
</comment>
<evidence type="ECO:0000256" key="4">
    <source>
        <dbReference type="ARBA" id="ARBA00022679"/>
    </source>
</evidence>
<dbReference type="GO" id="GO:0043634">
    <property type="term" value="P:polyadenylation-dependent ncRNA catabolic process"/>
    <property type="evidence" value="ECO:0007669"/>
    <property type="project" value="TreeGrafter"/>
</dbReference>
<dbReference type="GO" id="GO:0031123">
    <property type="term" value="P:RNA 3'-end processing"/>
    <property type="evidence" value="ECO:0007669"/>
    <property type="project" value="TreeGrafter"/>
</dbReference>